<dbReference type="InterPro" id="IPR051082">
    <property type="entry name" value="Pentapeptide-BTB/POZ_domain"/>
</dbReference>
<feature type="region of interest" description="Disordered" evidence="1">
    <location>
        <begin position="323"/>
        <end position="439"/>
    </location>
</feature>
<feature type="compositionally biased region" description="Basic residues" evidence="1">
    <location>
        <begin position="238"/>
        <end position="251"/>
    </location>
</feature>
<feature type="region of interest" description="Disordered" evidence="1">
    <location>
        <begin position="23"/>
        <end position="60"/>
    </location>
</feature>
<dbReference type="PANTHER" id="PTHR14136:SF17">
    <property type="entry name" value="BTB_POZ DOMAIN-CONTAINING PROTEIN KCTD9"/>
    <property type="match status" value="1"/>
</dbReference>
<evidence type="ECO:0000313" key="2">
    <source>
        <dbReference type="EMBL" id="UUI77058.1"/>
    </source>
</evidence>
<evidence type="ECO:0000256" key="1">
    <source>
        <dbReference type="SAM" id="MobiDB-lite"/>
    </source>
</evidence>
<sequence length="535" mass="57919">MTRWCDLARCRCVRCAEPPCKVTSTPPVRSDGLDRGTRRHHGQRNAGESSEWSSQEAHFAGGSRSSRLGIAHQASHRLLDEWALHRSSRLGRPARGGVEARGHCSPRRGRGPEAGPHKRSFLARSPAQLVDVDGERESVRRNSPPKPRRTRSDPRGRNPSAHRLSEFEGGGRNADLWTKAQGQAPARTLVEGRTPDPVSQRATVEPLACGSSAGLSVAANQGPRPTGRAHDRGSAQGSRRRRPPRPPRPARRLRELRWPLLCGPRVLPVVGLRDRQARRPPLPEPPARLPVRHPQRARPARVPWLHGVRLLWRRAEGGPDGVRRARLARGPGGRAADVRGVARRPTAARAAVAPRRGTCPGPARGPARRARRGRGADRRADPAGPGGARGRRARGRVPEGEPAAAAGQRARARAGPTARRRPEGRAAHGREPAGGDLRGTSLRGARLVGADLRAADLRLADLRLADLTGADLRGADLRGVDLSTALFVTQAQLDSARGDASTRIPAARVLPARWTRPAVAVRLDPPRGQRRKPTR</sequence>
<accession>A0ABY5L5D7</accession>
<organism evidence="2 3">
    <name type="scientific">Cellulomonas chengniuliangii</name>
    <dbReference type="NCBI Taxonomy" id="2968084"/>
    <lineage>
        <taxon>Bacteria</taxon>
        <taxon>Bacillati</taxon>
        <taxon>Actinomycetota</taxon>
        <taxon>Actinomycetes</taxon>
        <taxon>Micrococcales</taxon>
        <taxon>Cellulomonadaceae</taxon>
        <taxon>Cellulomonas</taxon>
    </lineage>
</organism>
<dbReference type="Proteomes" id="UP001316189">
    <property type="component" value="Chromosome"/>
</dbReference>
<dbReference type="Pfam" id="PF00805">
    <property type="entry name" value="Pentapeptide"/>
    <property type="match status" value="1"/>
</dbReference>
<feature type="compositionally biased region" description="Basic and acidic residues" evidence="1">
    <location>
        <begin position="420"/>
        <end position="433"/>
    </location>
</feature>
<feature type="compositionally biased region" description="Low complexity" evidence="1">
    <location>
        <begin position="334"/>
        <end position="365"/>
    </location>
</feature>
<reference evidence="2 3" key="1">
    <citation type="submission" date="2022-07" db="EMBL/GenBank/DDBJ databases">
        <title>Novel species in genus cellulomonas.</title>
        <authorList>
            <person name="Ye L."/>
        </authorList>
    </citation>
    <scope>NUCLEOTIDE SEQUENCE [LARGE SCALE GENOMIC DNA]</scope>
    <source>
        <strain evidence="3">zg-Y338</strain>
    </source>
</reference>
<dbReference type="SUPFAM" id="SSF141571">
    <property type="entry name" value="Pentapeptide repeat-like"/>
    <property type="match status" value="1"/>
</dbReference>
<evidence type="ECO:0000313" key="3">
    <source>
        <dbReference type="Proteomes" id="UP001316189"/>
    </source>
</evidence>
<gene>
    <name evidence="2" type="ORF">NP064_16015</name>
</gene>
<dbReference type="EMBL" id="CP101988">
    <property type="protein sequence ID" value="UUI77058.1"/>
    <property type="molecule type" value="Genomic_DNA"/>
</dbReference>
<feature type="region of interest" description="Disordered" evidence="1">
    <location>
        <begin position="92"/>
        <end position="252"/>
    </location>
</feature>
<name>A0ABY5L5D7_9CELL</name>
<proteinExistence type="predicted"/>
<dbReference type="Gene3D" id="2.160.20.80">
    <property type="entry name" value="E3 ubiquitin-protein ligase SopA"/>
    <property type="match status" value="1"/>
</dbReference>
<protein>
    <submittedName>
        <fullName evidence="2">Pentapeptide repeat-containing protein</fullName>
    </submittedName>
</protein>
<dbReference type="RefSeq" id="WP_227569948.1">
    <property type="nucleotide sequence ID" value="NZ_CP101988.1"/>
</dbReference>
<keyword evidence="3" id="KW-1185">Reference proteome</keyword>
<dbReference type="PANTHER" id="PTHR14136">
    <property type="entry name" value="BTB_POZ DOMAIN-CONTAINING PROTEIN KCTD9"/>
    <property type="match status" value="1"/>
</dbReference>
<feature type="compositionally biased region" description="Low complexity" evidence="1">
    <location>
        <begin position="400"/>
        <end position="417"/>
    </location>
</feature>
<dbReference type="InterPro" id="IPR001646">
    <property type="entry name" value="5peptide_repeat"/>
</dbReference>
<feature type="compositionally biased region" description="Polar residues" evidence="1">
    <location>
        <begin position="46"/>
        <end position="56"/>
    </location>
</feature>